<evidence type="ECO:0000259" key="2">
    <source>
        <dbReference type="Pfam" id="PF04453"/>
    </source>
</evidence>
<sequence precursor="true">MTPTTRLFCALIMVWLFVSGTPATAQTGADDTEPQPAMLIADDVYIRGDDTLVAEGNVEAVYDGQRLTARRITYDKATDSLEFDGPITLFDGGYTVVLADSAQLDRNLQNGILFGARIVMDDQLQLAAQQMNRTNGRYSQLYKAAVTSCHVCKNGQAPLWQIRARRIIHDQQSQQFYLDDAQFRVFDTPIFYLPHLRLPDPTLERSTGFLIPSIYNSSLLGFGVKVPYFIKIGDHKDLTLTPWLSNKTRTMEFRYRQAFQRGEIEFEGALSNDDLNRTDNRAYIFGRGLFEMQNDFILRFDIEAVNDDAYLVDYDFSDKDRLDSELSLERVRRDEWMRGAVTHFHTLRAGESNSTLPTIVGNADYERRIYPARFGGELRYSAQAHTHYRSSSLSTDGPDFDVFADGRDVNRLSTSADWLRSWTMLGGVRSTFQTGIAVDHFEIKGGGATSRASLTDVIPSTALTLRLPLAKVTNKGVAHVIEPVVQLGWVGGSTPSIANDESTRTEFDEGNLLSLSRFAAKDRRERGASAAYGLSWSRFDPGGLTSTFTVGQILRDRSQREPNGGLTFSDTSGLRGEFSDVLFAGQITTQNGLTLTGRGLFDTAFDTTKAEARASWQNSVTNIGATYVWLDRDVAENRPTTISEWAFDGSYRMSRHWTGSAEWRYDVASDRSVKAGVGVTYTNECVDIALSASRRFTSSTILTPSTDISLTVGLRGFSARTEDKSYARTCRN</sequence>
<keyword evidence="4" id="KW-1185">Reference proteome</keyword>
<feature type="domain" description="LptD C-terminal" evidence="2">
    <location>
        <begin position="280"/>
        <end position="657"/>
    </location>
</feature>
<dbReference type="PANTHER" id="PTHR30189">
    <property type="entry name" value="LPS-ASSEMBLY PROTEIN"/>
    <property type="match status" value="1"/>
</dbReference>
<dbReference type="InterPro" id="IPR007543">
    <property type="entry name" value="LptD_C"/>
</dbReference>
<feature type="chain" id="PRO_5044944592" description="LPS-assembly protein LptD" evidence="1">
    <location>
        <begin position="26"/>
        <end position="732"/>
    </location>
</feature>
<dbReference type="HAMAP" id="MF_01411">
    <property type="entry name" value="LPS_assembly_LptD"/>
    <property type="match status" value="1"/>
</dbReference>
<comment type="similarity">
    <text evidence="1">Belongs to the LptD family.</text>
</comment>
<dbReference type="Pfam" id="PF04453">
    <property type="entry name" value="LptD"/>
    <property type="match status" value="1"/>
</dbReference>
<dbReference type="InterPro" id="IPR020889">
    <property type="entry name" value="LipoPS_assembly_LptD"/>
</dbReference>
<feature type="signal peptide" evidence="1">
    <location>
        <begin position="1"/>
        <end position="25"/>
    </location>
</feature>
<gene>
    <name evidence="1 3" type="primary">lptD</name>
    <name evidence="3" type="ORF">N7U68_03545</name>
</gene>
<dbReference type="PANTHER" id="PTHR30189:SF1">
    <property type="entry name" value="LPS-ASSEMBLY PROTEIN LPTD"/>
    <property type="match status" value="1"/>
</dbReference>
<proteinExistence type="inferred from homology"/>
<comment type="caution">
    <text evidence="1">Lacks conserved residue(s) required for the propagation of feature annotation.</text>
</comment>
<keyword evidence="1" id="KW-0472">Membrane</keyword>
<accession>A0ABY6DCD4</accession>
<dbReference type="RefSeq" id="WP_263048240.1">
    <property type="nucleotide sequence ID" value="NZ_CP106738.1"/>
</dbReference>
<evidence type="ECO:0000256" key="1">
    <source>
        <dbReference type="HAMAP-Rule" id="MF_01411"/>
    </source>
</evidence>
<protein>
    <recommendedName>
        <fullName evidence="1">LPS-assembly protein LptD</fullName>
    </recommendedName>
</protein>
<keyword evidence="1" id="KW-0998">Cell outer membrane</keyword>
<dbReference type="EMBL" id="CP106738">
    <property type="protein sequence ID" value="UXX83753.1"/>
    <property type="molecule type" value="Genomic_DNA"/>
</dbReference>
<organism evidence="3 4">
    <name type="scientific">Roseovarius pelagicus</name>
    <dbReference type="NCBI Taxonomy" id="2980108"/>
    <lineage>
        <taxon>Bacteria</taxon>
        <taxon>Pseudomonadati</taxon>
        <taxon>Pseudomonadota</taxon>
        <taxon>Alphaproteobacteria</taxon>
        <taxon>Rhodobacterales</taxon>
        <taxon>Roseobacteraceae</taxon>
        <taxon>Roseovarius</taxon>
    </lineage>
</organism>
<reference evidence="3" key="1">
    <citation type="submission" date="2022-10" db="EMBL/GenBank/DDBJ databases">
        <title>Roseovarius pelagicus sp. nov., isolated from Arctic seawater.</title>
        <authorList>
            <person name="Hong Y.W."/>
            <person name="Hwang C.Y."/>
        </authorList>
    </citation>
    <scope>NUCLEOTIDE SEQUENCE</scope>
    <source>
        <strain evidence="3">HL-MP18</strain>
    </source>
</reference>
<comment type="function">
    <text evidence="1">Involved in the assembly of lipopolysaccharide (LPS) at the surface of the outer membrane.</text>
</comment>
<dbReference type="Proteomes" id="UP001064087">
    <property type="component" value="Chromosome"/>
</dbReference>
<keyword evidence="1" id="KW-0732">Signal</keyword>
<comment type="subunit">
    <text evidence="1">Component of the lipopolysaccharide transport and assembly complex.</text>
</comment>
<evidence type="ECO:0000313" key="4">
    <source>
        <dbReference type="Proteomes" id="UP001064087"/>
    </source>
</evidence>
<comment type="subcellular location">
    <subcellularLocation>
        <location evidence="1">Cell outer membrane</location>
    </subcellularLocation>
</comment>
<name>A0ABY6DCD4_9RHOB</name>
<dbReference type="InterPro" id="IPR050218">
    <property type="entry name" value="LptD"/>
</dbReference>
<evidence type="ECO:0000313" key="3">
    <source>
        <dbReference type="EMBL" id="UXX83753.1"/>
    </source>
</evidence>